<feature type="transmembrane region" description="Helical" evidence="7">
    <location>
        <begin position="154"/>
        <end position="176"/>
    </location>
</feature>
<dbReference type="EMBL" id="CP053543">
    <property type="protein sequence ID" value="QJY38716.1"/>
    <property type="molecule type" value="Genomic_DNA"/>
</dbReference>
<gene>
    <name evidence="9" type="ORF">HOO69_19300</name>
</gene>
<evidence type="ECO:0000256" key="1">
    <source>
        <dbReference type="ARBA" id="ARBA00004651"/>
    </source>
</evidence>
<dbReference type="InterPro" id="IPR000515">
    <property type="entry name" value="MetI-like"/>
</dbReference>
<dbReference type="InterPro" id="IPR050366">
    <property type="entry name" value="BP-dependent_transpt_permease"/>
</dbReference>
<feature type="transmembrane region" description="Helical" evidence="7">
    <location>
        <begin position="233"/>
        <end position="256"/>
    </location>
</feature>
<keyword evidence="5 7" id="KW-1133">Transmembrane helix</keyword>
<feature type="transmembrane region" description="Helical" evidence="7">
    <location>
        <begin position="188"/>
        <end position="213"/>
    </location>
</feature>
<dbReference type="GO" id="GO:0071916">
    <property type="term" value="F:dipeptide transmembrane transporter activity"/>
    <property type="evidence" value="ECO:0007669"/>
    <property type="project" value="TreeGrafter"/>
</dbReference>
<dbReference type="Gene3D" id="1.10.3720.10">
    <property type="entry name" value="MetI-like"/>
    <property type="match status" value="1"/>
</dbReference>
<comment type="subcellular location">
    <subcellularLocation>
        <location evidence="1 7">Cell membrane</location>
        <topology evidence="1 7">Multi-pass membrane protein</topology>
    </subcellularLocation>
</comment>
<keyword evidence="3" id="KW-1003">Cell membrane</keyword>
<evidence type="ECO:0000256" key="4">
    <source>
        <dbReference type="ARBA" id="ARBA00022692"/>
    </source>
</evidence>
<evidence type="ECO:0000256" key="5">
    <source>
        <dbReference type="ARBA" id="ARBA00022989"/>
    </source>
</evidence>
<dbReference type="RefSeq" id="WP_171802868.1">
    <property type="nucleotide sequence ID" value="NZ_CP053543.1"/>
</dbReference>
<dbReference type="SUPFAM" id="SSF161098">
    <property type="entry name" value="MetI-like"/>
    <property type="match status" value="1"/>
</dbReference>
<evidence type="ECO:0000256" key="6">
    <source>
        <dbReference type="ARBA" id="ARBA00023136"/>
    </source>
</evidence>
<evidence type="ECO:0000259" key="8">
    <source>
        <dbReference type="PROSITE" id="PS50928"/>
    </source>
</evidence>
<keyword evidence="2 7" id="KW-0813">Transport</keyword>
<evidence type="ECO:0000256" key="2">
    <source>
        <dbReference type="ARBA" id="ARBA00022448"/>
    </source>
</evidence>
<sequence length="261" mass="28996">MKFPQKQLIGMAIIAVVLMLVLIEKLLFNSDPATQQLSLAFATPDLAEPFGRDHFGRSNFARLSDAVVTSLTLAWLSVLTSAALGIAAGVLAGWRRGWWDRVFTFGMNMILAMPGLILVLLFAALVPGSFTILYVAIALILWVEFFRVVRNRTMSLIVSPEVEASLLYGFGFWYVFKRHIWPHCRQDVFTLCCFGAGNTILALASLGFLHVGLKPPEAELGLMMVELFRYYQVAPWVLAQPLLTLFVLVLGFHLLASGEKS</sequence>
<dbReference type="Proteomes" id="UP000501443">
    <property type="component" value="Chromosome 2"/>
</dbReference>
<dbReference type="PROSITE" id="PS50928">
    <property type="entry name" value="ABC_TM1"/>
    <property type="match status" value="1"/>
</dbReference>
<evidence type="ECO:0000256" key="3">
    <source>
        <dbReference type="ARBA" id="ARBA00022475"/>
    </source>
</evidence>
<dbReference type="PANTHER" id="PTHR43386:SF1">
    <property type="entry name" value="D,D-DIPEPTIDE TRANSPORT SYSTEM PERMEASE PROTEIN DDPC-RELATED"/>
    <property type="match status" value="1"/>
</dbReference>
<feature type="domain" description="ABC transmembrane type-1" evidence="8">
    <location>
        <begin position="67"/>
        <end position="256"/>
    </location>
</feature>
<dbReference type="GO" id="GO:0005886">
    <property type="term" value="C:plasma membrane"/>
    <property type="evidence" value="ECO:0007669"/>
    <property type="project" value="UniProtKB-SubCell"/>
</dbReference>
<reference evidence="9 10" key="1">
    <citation type="submission" date="2020-05" db="EMBL/GenBank/DDBJ databases">
        <title>First description outside Europe of the emergent pathogen for shellfish aquaculture Vibrio europaeus.</title>
        <authorList>
            <person name="Dubert J."/>
            <person name="Rojas R."/>
        </authorList>
    </citation>
    <scope>NUCLEOTIDE SEQUENCE [LARGE SCALE GENOMIC DNA]</scope>
    <source>
        <strain evidence="9 10">NPI-1</strain>
    </source>
</reference>
<evidence type="ECO:0000313" key="9">
    <source>
        <dbReference type="EMBL" id="QJY38716.1"/>
    </source>
</evidence>
<keyword evidence="6 7" id="KW-0472">Membrane</keyword>
<dbReference type="Pfam" id="PF00528">
    <property type="entry name" value="BPD_transp_1"/>
    <property type="match status" value="1"/>
</dbReference>
<proteinExistence type="inferred from homology"/>
<comment type="similarity">
    <text evidence="7">Belongs to the binding-protein-dependent transport system permease family.</text>
</comment>
<evidence type="ECO:0000256" key="7">
    <source>
        <dbReference type="RuleBase" id="RU363032"/>
    </source>
</evidence>
<accession>A0AAE7B085</accession>
<feature type="transmembrane region" description="Helical" evidence="7">
    <location>
        <begin position="73"/>
        <end position="94"/>
    </location>
</feature>
<organism evidence="9 10">
    <name type="scientific">Vibrio europaeus</name>
    <dbReference type="NCBI Taxonomy" id="300876"/>
    <lineage>
        <taxon>Bacteria</taxon>
        <taxon>Pseudomonadati</taxon>
        <taxon>Pseudomonadota</taxon>
        <taxon>Gammaproteobacteria</taxon>
        <taxon>Vibrionales</taxon>
        <taxon>Vibrionaceae</taxon>
        <taxon>Vibrio</taxon>
        <taxon>Vibrio oreintalis group</taxon>
    </lineage>
</organism>
<keyword evidence="4 7" id="KW-0812">Transmembrane</keyword>
<dbReference type="AlphaFoldDB" id="A0AAE7B085"/>
<dbReference type="CDD" id="cd06261">
    <property type="entry name" value="TM_PBP2"/>
    <property type="match status" value="1"/>
</dbReference>
<feature type="transmembrane region" description="Helical" evidence="7">
    <location>
        <begin position="115"/>
        <end position="142"/>
    </location>
</feature>
<evidence type="ECO:0000313" key="10">
    <source>
        <dbReference type="Proteomes" id="UP000501443"/>
    </source>
</evidence>
<dbReference type="InterPro" id="IPR035906">
    <property type="entry name" value="MetI-like_sf"/>
</dbReference>
<protein>
    <submittedName>
        <fullName evidence="9">ABC transporter permease</fullName>
    </submittedName>
</protein>
<name>A0AAE7B085_9VIBR</name>
<feature type="transmembrane region" description="Helical" evidence="7">
    <location>
        <begin position="7"/>
        <end position="28"/>
    </location>
</feature>
<dbReference type="PANTHER" id="PTHR43386">
    <property type="entry name" value="OLIGOPEPTIDE TRANSPORT SYSTEM PERMEASE PROTEIN APPC"/>
    <property type="match status" value="1"/>
</dbReference>